<reference evidence="7 8" key="1">
    <citation type="journal article" date="2017" name="Water Res.">
        <title>Discovery and metagenomic analysis of an anammox bacterial enrichment related to Candidatus "Brocadia caroliniensis" in a full-scale glycerol-fed nitritation-denitritation separate centrate treatment process.</title>
        <authorList>
            <person name="Park H."/>
            <person name="Brotto A.C."/>
            <person name="van Loosdrecht M.C."/>
            <person name="Chandran K."/>
        </authorList>
    </citation>
    <scope>NUCLEOTIDE SEQUENCE [LARGE SCALE GENOMIC DNA]</scope>
    <source>
        <strain evidence="7">26THWARD</strain>
    </source>
</reference>
<comment type="similarity">
    <text evidence="2">Belongs to the FAD-dependent oxidoreductase family.</text>
</comment>
<evidence type="ECO:0000313" key="7">
    <source>
        <dbReference type="EMBL" id="OOP58010.1"/>
    </source>
</evidence>
<feature type="domain" description="NADH-rubredoxin oxidoreductase C-terminal" evidence="6">
    <location>
        <begin position="309"/>
        <end position="378"/>
    </location>
</feature>
<comment type="caution">
    <text evidence="7">The sequence shown here is derived from an EMBL/GenBank/DDBJ whole genome shotgun (WGS) entry which is preliminary data.</text>
</comment>
<dbReference type="Gene3D" id="3.50.50.60">
    <property type="entry name" value="FAD/NAD(P)-binding domain"/>
    <property type="match status" value="2"/>
</dbReference>
<dbReference type="Gene3D" id="3.30.390.30">
    <property type="match status" value="1"/>
</dbReference>
<sequence>MVIGNGVAGTEAAKNIRKRDTSVEIRIFTQEHYPFYSRPRIPELLAKEITLEAFFVYNLEWYHKNKIQLCLNSTVKEVDPRNRKLLLADGSNFTYSKLLLATGSSGALPHIEGIATAEGVFTLRSVEDVMAITRRAMGAKTVTLIGGGLLGIEAGNGLRKLGISVTIVEMFDRLLPRQLDGEGAAMLQKQMEGMGLKFILGAKSKSIQEKGHTKILELADGRIVESDFILVSAGIVPNIALAKTAGISVNKGILVNDRMETNIPGIYAAGDVAEHKGRVYGIWPAAQRQGVVAGINMAGGNETYTGTVPSTTLKVAGIRLTSMGDVLAENKGVEQVTRKDALTYCYKKLFIKEGRLAGAILLGDNKNAHDLAQLMEKKVDISGWKEKILEPEFDIKSLLK</sequence>
<evidence type="ECO:0000256" key="2">
    <source>
        <dbReference type="ARBA" id="ARBA00006442"/>
    </source>
</evidence>
<dbReference type="InterPro" id="IPR041575">
    <property type="entry name" value="Rubredoxin_C"/>
</dbReference>
<dbReference type="PANTHER" id="PTHR43429">
    <property type="entry name" value="PYRIDINE NUCLEOTIDE-DISULFIDE OXIDOREDUCTASE DOMAIN-CONTAINING"/>
    <property type="match status" value="1"/>
</dbReference>
<evidence type="ECO:0000256" key="3">
    <source>
        <dbReference type="ARBA" id="ARBA00022630"/>
    </source>
</evidence>
<protein>
    <recommendedName>
        <fullName evidence="9">NAD(P)/FAD-dependent oxidoreductase</fullName>
    </recommendedName>
</protein>
<organism evidence="7 8">
    <name type="scientific">Candidatus Brocadia carolinensis</name>
    <dbReference type="NCBI Taxonomy" id="1004156"/>
    <lineage>
        <taxon>Bacteria</taxon>
        <taxon>Pseudomonadati</taxon>
        <taxon>Planctomycetota</taxon>
        <taxon>Candidatus Brocadiia</taxon>
        <taxon>Candidatus Brocadiales</taxon>
        <taxon>Candidatus Brocadiaceae</taxon>
        <taxon>Candidatus Brocadia</taxon>
    </lineage>
</organism>
<dbReference type="STRING" id="1004156.AYP45_00455"/>
<dbReference type="EMBL" id="AYTS01000004">
    <property type="protein sequence ID" value="OOP58010.1"/>
    <property type="molecule type" value="Genomic_DNA"/>
</dbReference>
<evidence type="ECO:0008006" key="9">
    <source>
        <dbReference type="Google" id="ProtNLM"/>
    </source>
</evidence>
<keyword evidence="3" id="KW-0285">Flavoprotein</keyword>
<dbReference type="PRINTS" id="PR00368">
    <property type="entry name" value="FADPNR"/>
</dbReference>
<accession>A0A1V4AY11</accession>
<feature type="domain" description="FAD/NAD(P)-binding" evidence="5">
    <location>
        <begin position="1"/>
        <end position="290"/>
    </location>
</feature>
<keyword evidence="4" id="KW-0274">FAD</keyword>
<proteinExistence type="inferred from homology"/>
<evidence type="ECO:0000256" key="4">
    <source>
        <dbReference type="ARBA" id="ARBA00022827"/>
    </source>
</evidence>
<dbReference type="InterPro" id="IPR023753">
    <property type="entry name" value="FAD/NAD-binding_dom"/>
</dbReference>
<dbReference type="AlphaFoldDB" id="A0A1V4AY11"/>
<gene>
    <name evidence="7" type="ORF">AYP45_00455</name>
</gene>
<dbReference type="SUPFAM" id="SSF51905">
    <property type="entry name" value="FAD/NAD(P)-binding domain"/>
    <property type="match status" value="1"/>
</dbReference>
<dbReference type="PANTHER" id="PTHR43429:SF3">
    <property type="entry name" value="NITRITE REDUCTASE [NAD(P)H]"/>
    <property type="match status" value="1"/>
</dbReference>
<dbReference type="InterPro" id="IPR016156">
    <property type="entry name" value="FAD/NAD-linked_Rdtase_dimer_sf"/>
</dbReference>
<evidence type="ECO:0000313" key="8">
    <source>
        <dbReference type="Proteomes" id="UP000189681"/>
    </source>
</evidence>
<dbReference type="InterPro" id="IPR050260">
    <property type="entry name" value="FAD-bd_OxRdtase"/>
</dbReference>
<evidence type="ECO:0000259" key="5">
    <source>
        <dbReference type="Pfam" id="PF07992"/>
    </source>
</evidence>
<evidence type="ECO:0000256" key="1">
    <source>
        <dbReference type="ARBA" id="ARBA00001974"/>
    </source>
</evidence>
<dbReference type="Pfam" id="PF07992">
    <property type="entry name" value="Pyr_redox_2"/>
    <property type="match status" value="1"/>
</dbReference>
<dbReference type="InterPro" id="IPR036188">
    <property type="entry name" value="FAD/NAD-bd_sf"/>
</dbReference>
<name>A0A1V4AY11_9BACT</name>
<dbReference type="Proteomes" id="UP000189681">
    <property type="component" value="Unassembled WGS sequence"/>
</dbReference>
<dbReference type="GO" id="GO:0016491">
    <property type="term" value="F:oxidoreductase activity"/>
    <property type="evidence" value="ECO:0007669"/>
    <property type="project" value="InterPro"/>
</dbReference>
<comment type="cofactor">
    <cofactor evidence="1">
        <name>FAD</name>
        <dbReference type="ChEBI" id="CHEBI:57692"/>
    </cofactor>
</comment>
<evidence type="ECO:0000259" key="6">
    <source>
        <dbReference type="Pfam" id="PF18267"/>
    </source>
</evidence>
<dbReference type="Pfam" id="PF18267">
    <property type="entry name" value="Rubredoxin_C"/>
    <property type="match status" value="1"/>
</dbReference>